<feature type="region of interest" description="Disordered" evidence="9">
    <location>
        <begin position="436"/>
        <end position="462"/>
    </location>
</feature>
<keyword evidence="4" id="KW-1003">Cell membrane</keyword>
<organism evidence="11 12">
    <name type="scientific">Methylorubrum populi</name>
    <dbReference type="NCBI Taxonomy" id="223967"/>
    <lineage>
        <taxon>Bacteria</taxon>
        <taxon>Pseudomonadati</taxon>
        <taxon>Pseudomonadota</taxon>
        <taxon>Alphaproteobacteria</taxon>
        <taxon>Hyphomicrobiales</taxon>
        <taxon>Methylobacteriaceae</taxon>
        <taxon>Methylorubrum</taxon>
    </lineage>
</organism>
<feature type="transmembrane region" description="Helical" evidence="10">
    <location>
        <begin position="163"/>
        <end position="180"/>
    </location>
</feature>
<evidence type="ECO:0000256" key="1">
    <source>
        <dbReference type="ARBA" id="ARBA00004429"/>
    </source>
</evidence>
<dbReference type="Gene3D" id="1.10.3860.10">
    <property type="entry name" value="Sodium:dicarboxylate symporter"/>
    <property type="match status" value="1"/>
</dbReference>
<keyword evidence="5 10" id="KW-0812">Transmembrane</keyword>
<dbReference type="NCBIfam" id="NF002461">
    <property type="entry name" value="PRK01663.1"/>
    <property type="match status" value="1"/>
</dbReference>
<feature type="compositionally biased region" description="Acidic residues" evidence="9">
    <location>
        <begin position="439"/>
        <end position="448"/>
    </location>
</feature>
<dbReference type="AlphaFoldDB" id="A0A177J8B4"/>
<feature type="transmembrane region" description="Helical" evidence="10">
    <location>
        <begin position="232"/>
        <end position="260"/>
    </location>
</feature>
<keyword evidence="3" id="KW-0813">Transport</keyword>
<evidence type="ECO:0000256" key="7">
    <source>
        <dbReference type="ARBA" id="ARBA00022989"/>
    </source>
</evidence>
<dbReference type="GO" id="GO:0015141">
    <property type="term" value="F:succinate transmembrane transporter activity"/>
    <property type="evidence" value="ECO:0007669"/>
    <property type="project" value="TreeGrafter"/>
</dbReference>
<keyword evidence="6" id="KW-0769">Symport</keyword>
<feature type="transmembrane region" description="Helical" evidence="10">
    <location>
        <begin position="90"/>
        <end position="112"/>
    </location>
</feature>
<feature type="transmembrane region" description="Helical" evidence="10">
    <location>
        <begin position="53"/>
        <end position="78"/>
    </location>
</feature>
<evidence type="ECO:0000313" key="11">
    <source>
        <dbReference type="EMBL" id="KAB7784296.1"/>
    </source>
</evidence>
<keyword evidence="7 10" id="KW-1133">Transmembrane helix</keyword>
<dbReference type="PRINTS" id="PR00173">
    <property type="entry name" value="EDTRNSPORT"/>
</dbReference>
<evidence type="ECO:0000256" key="4">
    <source>
        <dbReference type="ARBA" id="ARBA00022475"/>
    </source>
</evidence>
<comment type="similarity">
    <text evidence="2">Belongs to the dicarboxylate/amino acid:cation symporter (DAACS) (TC 2.A.23) family.</text>
</comment>
<dbReference type="RefSeq" id="WP_012454175.1">
    <property type="nucleotide sequence ID" value="NZ_CP039546.1"/>
</dbReference>
<dbReference type="InterPro" id="IPR018107">
    <property type="entry name" value="Na-dicarboxylate_symporter_CS"/>
</dbReference>
<dbReference type="PANTHER" id="PTHR42865">
    <property type="entry name" value="PROTON/GLUTAMATE-ASPARTATE SYMPORTER"/>
    <property type="match status" value="1"/>
</dbReference>
<dbReference type="PROSITE" id="PS00714">
    <property type="entry name" value="NA_DICARBOXYL_SYMP_2"/>
    <property type="match status" value="1"/>
</dbReference>
<accession>A0A177J8B4</accession>
<dbReference type="SUPFAM" id="SSF118215">
    <property type="entry name" value="Proton glutamate symport protein"/>
    <property type="match status" value="1"/>
</dbReference>
<dbReference type="OMA" id="IMNLAPY"/>
<dbReference type="GO" id="GO:0015138">
    <property type="term" value="F:fumarate transmembrane transporter activity"/>
    <property type="evidence" value="ECO:0007669"/>
    <property type="project" value="TreeGrafter"/>
</dbReference>
<evidence type="ECO:0000256" key="5">
    <source>
        <dbReference type="ARBA" id="ARBA00022692"/>
    </source>
</evidence>
<sequence length="462" mass="47867">MAHSATHDAGATGAHVPWYRVLYIQVLIAIVLGVLLGWYSPKTGVSLKWLGDAFIALIKMLIAPIIFCTIVHGIASIGDLKKVGRVGLKALIYFEVVSSIALLIGIIVGEVIQPGAGFGADVSKLDAKAVEGYASKAAADSTVAHILAIIPKSFFDAFATGDLLQVLLIAILTGVVLTGMGEKGASITRGIDAAGQVFFRIIGLVVKLAPIGAFGAMAFTVGQYGIGKVIDLAWLVGTFYTTSLLFIFVVLGGIAAFAGFSIVKFLAYIKDELLIVLGTSSSETVLPHMMTKMKRLGASDSVVGLVIPTGYSFNLDGTNIYMTLTTLFLAQAVGADLSVGQYATIFLVAMLTSKGASGVTGAGFITLAATLAAIPGNPVPVAAMTLVLGVDKFMSECRALTNLIGNGVATIVVSRWEGELDKKKLAEVMAHPVAIGTEISDEAPEGPGEDAPPPAPKAVAAQ</sequence>
<dbReference type="GO" id="GO:0015366">
    <property type="term" value="F:malate:proton symporter activity"/>
    <property type="evidence" value="ECO:0007669"/>
    <property type="project" value="TreeGrafter"/>
</dbReference>
<dbReference type="GO" id="GO:0070778">
    <property type="term" value="P:L-aspartate transmembrane transport"/>
    <property type="evidence" value="ECO:0007669"/>
    <property type="project" value="TreeGrafter"/>
</dbReference>
<gene>
    <name evidence="11" type="ORF">F8B43_2329</name>
</gene>
<dbReference type="Proteomes" id="UP000469949">
    <property type="component" value="Unassembled WGS sequence"/>
</dbReference>
<protein>
    <submittedName>
        <fullName evidence="11">C4-dicarboxylate transport protein</fullName>
    </submittedName>
</protein>
<evidence type="ECO:0000256" key="8">
    <source>
        <dbReference type="ARBA" id="ARBA00023136"/>
    </source>
</evidence>
<dbReference type="PANTHER" id="PTHR42865:SF1">
    <property type="entry name" value="AEROBIC C4-DICARBOXYLATE TRANSPORT PROTEIN"/>
    <property type="match status" value="1"/>
</dbReference>
<dbReference type="GO" id="GO:0005886">
    <property type="term" value="C:plasma membrane"/>
    <property type="evidence" value="ECO:0007669"/>
    <property type="project" value="UniProtKB-SubCell"/>
</dbReference>
<dbReference type="InterPro" id="IPR001991">
    <property type="entry name" value="Na-dicarboxylate_symporter"/>
</dbReference>
<evidence type="ECO:0000256" key="2">
    <source>
        <dbReference type="ARBA" id="ARBA00006148"/>
    </source>
</evidence>
<reference evidence="11 12" key="1">
    <citation type="submission" date="2019-10" db="EMBL/GenBank/DDBJ databases">
        <title>Draft Genome Sequence of the Caffeine Degrading Methylotroph Methylorubrum populi PINKEL.</title>
        <authorList>
            <person name="Dawson S.C."/>
            <person name="Zhang X."/>
            <person name="Wright M.E."/>
            <person name="Sharma G."/>
            <person name="Langner J.T."/>
            <person name="Ditty J.L."/>
            <person name="Subuyuj G.A."/>
        </authorList>
    </citation>
    <scope>NUCLEOTIDE SEQUENCE [LARGE SCALE GENOMIC DNA]</scope>
    <source>
        <strain evidence="11 12">Pinkel</strain>
    </source>
</reference>
<feature type="transmembrane region" description="Helical" evidence="10">
    <location>
        <begin position="21"/>
        <end position="41"/>
    </location>
</feature>
<dbReference type="InterPro" id="IPR036458">
    <property type="entry name" value="Na:dicarbo_symporter_sf"/>
</dbReference>
<feature type="transmembrane region" description="Helical" evidence="10">
    <location>
        <begin position="201"/>
        <end position="226"/>
    </location>
</feature>
<comment type="caution">
    <text evidence="11">The sequence shown here is derived from an EMBL/GenBank/DDBJ whole genome shotgun (WGS) entry which is preliminary data.</text>
</comment>
<evidence type="ECO:0000256" key="3">
    <source>
        <dbReference type="ARBA" id="ARBA00022448"/>
    </source>
</evidence>
<dbReference type="FunFam" id="1.10.3860.10:FF:000001">
    <property type="entry name" value="C4-dicarboxylate transport protein"/>
    <property type="match status" value="1"/>
</dbReference>
<dbReference type="EMBL" id="WEKV01000010">
    <property type="protein sequence ID" value="KAB7784296.1"/>
    <property type="molecule type" value="Genomic_DNA"/>
</dbReference>
<evidence type="ECO:0000313" key="12">
    <source>
        <dbReference type="Proteomes" id="UP000469949"/>
    </source>
</evidence>
<dbReference type="Pfam" id="PF00375">
    <property type="entry name" value="SDF"/>
    <property type="match status" value="1"/>
</dbReference>
<evidence type="ECO:0000256" key="6">
    <source>
        <dbReference type="ARBA" id="ARBA00022847"/>
    </source>
</evidence>
<evidence type="ECO:0000256" key="10">
    <source>
        <dbReference type="SAM" id="Phobius"/>
    </source>
</evidence>
<comment type="subcellular location">
    <subcellularLocation>
        <location evidence="1">Cell inner membrane</location>
        <topology evidence="1">Multi-pass membrane protein</topology>
    </subcellularLocation>
</comment>
<evidence type="ECO:0000256" key="9">
    <source>
        <dbReference type="SAM" id="MobiDB-lite"/>
    </source>
</evidence>
<name>A0A177J8B4_9HYPH</name>
<proteinExistence type="inferred from homology"/>
<keyword evidence="8 10" id="KW-0472">Membrane</keyword>